<dbReference type="AlphaFoldDB" id="A0A8H3HEC2"/>
<sequence length="183" mass="20508">MEEMEDHRTQFDFFRGLFAHLSALRDDTLPGAVVIHEIPSLKKPFSQCKIWSLEPPGPTKEYFIDKPTDLVVFLSYDSNIPVLEIDLCSLTAGGDHPAAAMPRLEFPITGILEKVYCYLTGDHLIVLLDGESPDDSNDIVVWDWLSGRQAVHTRAEGRDFLAFVLPNILVIPSSLSKPDEDLN</sequence>
<evidence type="ECO:0000313" key="2">
    <source>
        <dbReference type="Proteomes" id="UP000663853"/>
    </source>
</evidence>
<name>A0A8H3HEC2_9AGAM</name>
<proteinExistence type="predicted"/>
<dbReference type="Proteomes" id="UP000663853">
    <property type="component" value="Unassembled WGS sequence"/>
</dbReference>
<gene>
    <name evidence="1" type="ORF">RDB_LOCUS122325</name>
</gene>
<reference evidence="1" key="1">
    <citation type="submission" date="2021-01" db="EMBL/GenBank/DDBJ databases">
        <authorList>
            <person name="Kaushik A."/>
        </authorList>
    </citation>
    <scope>NUCLEOTIDE SEQUENCE</scope>
    <source>
        <strain evidence="1">AG6-10EEA</strain>
    </source>
</reference>
<organism evidence="1 2">
    <name type="scientific">Rhizoctonia solani</name>
    <dbReference type="NCBI Taxonomy" id="456999"/>
    <lineage>
        <taxon>Eukaryota</taxon>
        <taxon>Fungi</taxon>
        <taxon>Dikarya</taxon>
        <taxon>Basidiomycota</taxon>
        <taxon>Agaricomycotina</taxon>
        <taxon>Agaricomycetes</taxon>
        <taxon>Cantharellales</taxon>
        <taxon>Ceratobasidiaceae</taxon>
        <taxon>Rhizoctonia</taxon>
    </lineage>
</organism>
<comment type="caution">
    <text evidence="1">The sequence shown here is derived from an EMBL/GenBank/DDBJ whole genome shotgun (WGS) entry which is preliminary data.</text>
</comment>
<protein>
    <submittedName>
        <fullName evidence="1">Uncharacterized protein</fullName>
    </submittedName>
</protein>
<accession>A0A8H3HEC2</accession>
<evidence type="ECO:0000313" key="1">
    <source>
        <dbReference type="EMBL" id="CAE6507633.1"/>
    </source>
</evidence>
<dbReference type="EMBL" id="CAJMXA010003620">
    <property type="protein sequence ID" value="CAE6507633.1"/>
    <property type="molecule type" value="Genomic_DNA"/>
</dbReference>